<evidence type="ECO:0000256" key="5">
    <source>
        <dbReference type="ARBA" id="ARBA00011738"/>
    </source>
</evidence>
<dbReference type="GO" id="GO:0006096">
    <property type="term" value="P:glycolytic process"/>
    <property type="evidence" value="ECO:0007669"/>
    <property type="project" value="UniProtKB-UniPathway"/>
</dbReference>
<dbReference type="GO" id="GO:0005829">
    <property type="term" value="C:cytosol"/>
    <property type="evidence" value="ECO:0007669"/>
    <property type="project" value="TreeGrafter"/>
</dbReference>
<gene>
    <name evidence="12" type="ORF">P167DRAFT_550744</name>
</gene>
<comment type="pathway">
    <text evidence="3 11">Carbohydrate biosynthesis; gluconeogenesis.</text>
</comment>
<evidence type="ECO:0000256" key="4">
    <source>
        <dbReference type="ARBA" id="ARBA00007422"/>
    </source>
</evidence>
<evidence type="ECO:0000256" key="9">
    <source>
        <dbReference type="ARBA" id="ARBA00023152"/>
    </source>
</evidence>
<dbReference type="InterPro" id="IPR000652">
    <property type="entry name" value="Triosephosphate_isomerase"/>
</dbReference>
<dbReference type="InterPro" id="IPR020861">
    <property type="entry name" value="Triosephosphate_isomerase_AS"/>
</dbReference>
<dbReference type="FunCoup" id="A0A3N4L514">
    <property type="interactions" value="680"/>
</dbReference>
<dbReference type="OrthoDB" id="6715177at2759"/>
<dbReference type="InterPro" id="IPR013785">
    <property type="entry name" value="Aldolase_TIM"/>
</dbReference>
<evidence type="ECO:0000256" key="7">
    <source>
        <dbReference type="ARBA" id="ARBA00019397"/>
    </source>
</evidence>
<proteinExistence type="inferred from homology"/>
<dbReference type="PROSITE" id="PS51440">
    <property type="entry name" value="TIM_2"/>
    <property type="match status" value="1"/>
</dbReference>
<comment type="pathway">
    <text evidence="2 11">Carbohydrate degradation; glycolysis; D-glyceraldehyde 3-phosphate from glycerone phosphate: step 1/1.</text>
</comment>
<dbReference type="EMBL" id="ML119105">
    <property type="protein sequence ID" value="RPB17656.1"/>
    <property type="molecule type" value="Genomic_DNA"/>
</dbReference>
<dbReference type="GO" id="GO:0004807">
    <property type="term" value="F:triose-phosphate isomerase activity"/>
    <property type="evidence" value="ECO:0007669"/>
    <property type="project" value="UniProtKB-EC"/>
</dbReference>
<evidence type="ECO:0000256" key="6">
    <source>
        <dbReference type="ARBA" id="ARBA00011940"/>
    </source>
</evidence>
<evidence type="ECO:0000313" key="12">
    <source>
        <dbReference type="EMBL" id="RPB17656.1"/>
    </source>
</evidence>
<evidence type="ECO:0000256" key="2">
    <source>
        <dbReference type="ARBA" id="ARBA00004680"/>
    </source>
</evidence>
<dbReference type="UniPathway" id="UPA00109">
    <property type="reaction ID" value="UER00189"/>
</dbReference>
<dbReference type="GO" id="GO:0006094">
    <property type="term" value="P:gluconeogenesis"/>
    <property type="evidence" value="ECO:0007669"/>
    <property type="project" value="UniProtKB-UniPathway"/>
</dbReference>
<reference evidence="12 13" key="1">
    <citation type="journal article" date="2018" name="Nat. Ecol. Evol.">
        <title>Pezizomycetes genomes reveal the molecular basis of ectomycorrhizal truffle lifestyle.</title>
        <authorList>
            <person name="Murat C."/>
            <person name="Payen T."/>
            <person name="Noel B."/>
            <person name="Kuo A."/>
            <person name="Morin E."/>
            <person name="Chen J."/>
            <person name="Kohler A."/>
            <person name="Krizsan K."/>
            <person name="Balestrini R."/>
            <person name="Da Silva C."/>
            <person name="Montanini B."/>
            <person name="Hainaut M."/>
            <person name="Levati E."/>
            <person name="Barry K.W."/>
            <person name="Belfiori B."/>
            <person name="Cichocki N."/>
            <person name="Clum A."/>
            <person name="Dockter R.B."/>
            <person name="Fauchery L."/>
            <person name="Guy J."/>
            <person name="Iotti M."/>
            <person name="Le Tacon F."/>
            <person name="Lindquist E.A."/>
            <person name="Lipzen A."/>
            <person name="Malagnac F."/>
            <person name="Mello A."/>
            <person name="Molinier V."/>
            <person name="Miyauchi S."/>
            <person name="Poulain J."/>
            <person name="Riccioni C."/>
            <person name="Rubini A."/>
            <person name="Sitrit Y."/>
            <person name="Splivallo R."/>
            <person name="Traeger S."/>
            <person name="Wang M."/>
            <person name="Zifcakova L."/>
            <person name="Wipf D."/>
            <person name="Zambonelli A."/>
            <person name="Paolocci F."/>
            <person name="Nowrousian M."/>
            <person name="Ottonello S."/>
            <person name="Baldrian P."/>
            <person name="Spatafora J.W."/>
            <person name="Henrissat B."/>
            <person name="Nagy L.G."/>
            <person name="Aury J.M."/>
            <person name="Wincker P."/>
            <person name="Grigoriev I.V."/>
            <person name="Bonfante P."/>
            <person name="Martin F.M."/>
        </authorList>
    </citation>
    <scope>NUCLEOTIDE SEQUENCE [LARGE SCALE GENOMIC DNA]</scope>
    <source>
        <strain evidence="12 13">CCBAS932</strain>
    </source>
</reference>
<dbReference type="FunFam" id="3.20.20.70:FF:000025">
    <property type="entry name" value="Triosephosphate isomerase"/>
    <property type="match status" value="1"/>
</dbReference>
<name>A0A3N4L514_9PEZI</name>
<dbReference type="PROSITE" id="PS00171">
    <property type="entry name" value="TIM_1"/>
    <property type="match status" value="1"/>
</dbReference>
<evidence type="ECO:0000313" key="13">
    <source>
        <dbReference type="Proteomes" id="UP000277580"/>
    </source>
</evidence>
<keyword evidence="8 11" id="KW-0312">Gluconeogenesis</keyword>
<dbReference type="CDD" id="cd00311">
    <property type="entry name" value="TIM"/>
    <property type="match status" value="1"/>
</dbReference>
<dbReference type="STRING" id="1392247.A0A3N4L514"/>
<dbReference type="InParanoid" id="A0A3N4L514"/>
<organism evidence="12 13">
    <name type="scientific">Morchella conica CCBAS932</name>
    <dbReference type="NCBI Taxonomy" id="1392247"/>
    <lineage>
        <taxon>Eukaryota</taxon>
        <taxon>Fungi</taxon>
        <taxon>Dikarya</taxon>
        <taxon>Ascomycota</taxon>
        <taxon>Pezizomycotina</taxon>
        <taxon>Pezizomycetes</taxon>
        <taxon>Pezizales</taxon>
        <taxon>Morchellaceae</taxon>
        <taxon>Morchella</taxon>
    </lineage>
</organism>
<dbReference type="PANTHER" id="PTHR21139">
    <property type="entry name" value="TRIOSEPHOSPHATE ISOMERASE"/>
    <property type="match status" value="1"/>
</dbReference>
<keyword evidence="13" id="KW-1185">Reference proteome</keyword>
<comment type="similarity">
    <text evidence="4 11">Belongs to the triosephosphate isomerase family.</text>
</comment>
<comment type="subunit">
    <text evidence="5">Homodimer.</text>
</comment>
<keyword evidence="9 11" id="KW-0324">Glycolysis</keyword>
<dbReference type="HAMAP" id="MF_00147_B">
    <property type="entry name" value="TIM_B"/>
    <property type="match status" value="1"/>
</dbReference>
<dbReference type="SUPFAM" id="SSF51351">
    <property type="entry name" value="Triosephosphate isomerase (TIM)"/>
    <property type="match status" value="1"/>
</dbReference>
<evidence type="ECO:0000256" key="8">
    <source>
        <dbReference type="ARBA" id="ARBA00022432"/>
    </source>
</evidence>
<dbReference type="InterPro" id="IPR022896">
    <property type="entry name" value="TrioseP_Isoase_bac/euk"/>
</dbReference>
<evidence type="ECO:0000256" key="1">
    <source>
        <dbReference type="ARBA" id="ARBA00000474"/>
    </source>
</evidence>
<accession>A0A3N4L514</accession>
<dbReference type="Gene3D" id="3.20.20.70">
    <property type="entry name" value="Aldolase class I"/>
    <property type="match status" value="1"/>
</dbReference>
<dbReference type="Pfam" id="PF00121">
    <property type="entry name" value="TIM"/>
    <property type="match status" value="1"/>
</dbReference>
<dbReference type="InterPro" id="IPR035990">
    <property type="entry name" value="TIM_sf"/>
</dbReference>
<evidence type="ECO:0000256" key="10">
    <source>
        <dbReference type="ARBA" id="ARBA00023235"/>
    </source>
</evidence>
<comment type="catalytic activity">
    <reaction evidence="1 11">
        <text>D-glyceraldehyde 3-phosphate = dihydroxyacetone phosphate</text>
        <dbReference type="Rhea" id="RHEA:18585"/>
        <dbReference type="ChEBI" id="CHEBI:57642"/>
        <dbReference type="ChEBI" id="CHEBI:59776"/>
        <dbReference type="EC" id="5.3.1.1"/>
    </reaction>
</comment>
<dbReference type="UniPathway" id="UPA00138"/>
<protein>
    <recommendedName>
        <fullName evidence="7 11">Triosephosphate isomerase</fullName>
        <ecNumber evidence="6 11">5.3.1.1</ecNumber>
    </recommendedName>
</protein>
<dbReference type="AlphaFoldDB" id="A0A3N4L514"/>
<dbReference type="GO" id="GO:0046166">
    <property type="term" value="P:glyceraldehyde-3-phosphate biosynthetic process"/>
    <property type="evidence" value="ECO:0007669"/>
    <property type="project" value="TreeGrafter"/>
</dbReference>
<keyword evidence="10 11" id="KW-0413">Isomerase</keyword>
<dbReference type="NCBIfam" id="TIGR00419">
    <property type="entry name" value="tim"/>
    <property type="match status" value="1"/>
</dbReference>
<evidence type="ECO:0000256" key="11">
    <source>
        <dbReference type="RuleBase" id="RU363013"/>
    </source>
</evidence>
<dbReference type="EC" id="5.3.1.1" evidence="6 11"/>
<dbReference type="GO" id="GO:0019563">
    <property type="term" value="P:glycerol catabolic process"/>
    <property type="evidence" value="ECO:0007669"/>
    <property type="project" value="TreeGrafter"/>
</dbReference>
<sequence length="246" mass="26158">MARKFFVGGNFKSNGTVASIKSIIDGLNNAKLNNSVEVVIAPPALYLLLAKEITGNGVDVAAQNIYNKGNGAYTGEISAQQLKDAQVHWVILGHSERRSIFGESDEFVASKTKAALDAGLSVILCIGESLEEREKGVTIDIVTRQLAAVAEQVQDWSKIVIAYEPVWAIGTGKVATTAQAQEVHAAIRSWLKEKVSAEVSDATRILYGGSVTDKNSKDLATQPDVDGFLVGGASLKPAFIDIINSA</sequence>
<dbReference type="PANTHER" id="PTHR21139:SF41">
    <property type="entry name" value="TRIOSEPHOSPHATE ISOMERASE"/>
    <property type="match status" value="1"/>
</dbReference>
<dbReference type="Proteomes" id="UP000277580">
    <property type="component" value="Unassembled WGS sequence"/>
</dbReference>
<evidence type="ECO:0000256" key="3">
    <source>
        <dbReference type="ARBA" id="ARBA00004742"/>
    </source>
</evidence>